<dbReference type="AlphaFoldDB" id="E4XUP8"/>
<evidence type="ECO:0000259" key="6">
    <source>
        <dbReference type="PROSITE" id="PS50089"/>
    </source>
</evidence>
<dbReference type="GO" id="GO:0008270">
    <property type="term" value="F:zinc ion binding"/>
    <property type="evidence" value="ECO:0007669"/>
    <property type="project" value="UniProtKB-KW"/>
</dbReference>
<dbReference type="GO" id="GO:0006511">
    <property type="term" value="P:ubiquitin-dependent protein catabolic process"/>
    <property type="evidence" value="ECO:0007669"/>
    <property type="project" value="TreeGrafter"/>
</dbReference>
<dbReference type="InterPro" id="IPR013083">
    <property type="entry name" value="Znf_RING/FYVE/PHD"/>
</dbReference>
<dbReference type="SMART" id="SM00184">
    <property type="entry name" value="RING"/>
    <property type="match status" value="1"/>
</dbReference>
<dbReference type="SUPFAM" id="SSF57850">
    <property type="entry name" value="RING/U-box"/>
    <property type="match status" value="1"/>
</dbReference>
<evidence type="ECO:0000256" key="2">
    <source>
        <dbReference type="ARBA" id="ARBA00022771"/>
    </source>
</evidence>
<evidence type="ECO:0000256" key="3">
    <source>
        <dbReference type="ARBA" id="ARBA00022833"/>
    </source>
</evidence>
<evidence type="ECO:0000256" key="5">
    <source>
        <dbReference type="SAM" id="Coils"/>
    </source>
</evidence>
<dbReference type="EMBL" id="FN653187">
    <property type="protein sequence ID" value="CBY13445.1"/>
    <property type="molecule type" value="Genomic_DNA"/>
</dbReference>
<organism evidence="7">
    <name type="scientific">Oikopleura dioica</name>
    <name type="common">Tunicate</name>
    <dbReference type="NCBI Taxonomy" id="34765"/>
    <lineage>
        <taxon>Eukaryota</taxon>
        <taxon>Metazoa</taxon>
        <taxon>Chordata</taxon>
        <taxon>Tunicata</taxon>
        <taxon>Appendicularia</taxon>
        <taxon>Copelata</taxon>
        <taxon>Oikopleuridae</taxon>
        <taxon>Oikopleura</taxon>
    </lineage>
</organism>
<gene>
    <name evidence="7" type="ORF">GSOID_T00004757001</name>
</gene>
<dbReference type="OrthoDB" id="6105938at2759"/>
<evidence type="ECO:0000256" key="1">
    <source>
        <dbReference type="ARBA" id="ARBA00022723"/>
    </source>
</evidence>
<evidence type="ECO:0000256" key="4">
    <source>
        <dbReference type="PROSITE-ProRule" id="PRU00175"/>
    </source>
</evidence>
<sequence>MGVQGNVENFTEEQRKRITCSVCLEIYEEPVEVACCRQVFCKSCILSVSTASRASSCPICREKLDVKRLTKAHPFILEHLSTAQMSCPFQACADSNIYEAHINHIKICPKGPESKCPFCKEHFARMKFDDHLENCVERYKELVKKAEYMMTKLRIENLHLREKLANAERRAQVNTPTFHNYHPLE</sequence>
<dbReference type="GO" id="GO:0061630">
    <property type="term" value="F:ubiquitin protein ligase activity"/>
    <property type="evidence" value="ECO:0007669"/>
    <property type="project" value="TreeGrafter"/>
</dbReference>
<dbReference type="InterPro" id="IPR051438">
    <property type="entry name" value="RNF_E3_ubiq-protein_ligase"/>
</dbReference>
<protein>
    <recommendedName>
        <fullName evidence="6">RING-type domain-containing protein</fullName>
    </recommendedName>
</protein>
<keyword evidence="3" id="KW-0862">Zinc</keyword>
<keyword evidence="1" id="KW-0479">Metal-binding</keyword>
<name>E4XUP8_OIKDI</name>
<dbReference type="PANTHER" id="PTHR46016">
    <property type="entry name" value="ZINC FINGER, RING/FYVE/PHD-TYPE"/>
    <property type="match status" value="1"/>
</dbReference>
<dbReference type="Proteomes" id="UP000001307">
    <property type="component" value="Unassembled WGS sequence"/>
</dbReference>
<feature type="coiled-coil region" evidence="5">
    <location>
        <begin position="136"/>
        <end position="170"/>
    </location>
</feature>
<dbReference type="GO" id="GO:0000209">
    <property type="term" value="P:protein polyubiquitination"/>
    <property type="evidence" value="ECO:0007669"/>
    <property type="project" value="TreeGrafter"/>
</dbReference>
<dbReference type="PANTHER" id="PTHR46016:SF1">
    <property type="entry name" value="RING-TYPE DOMAIN-CONTAINING PROTEIN"/>
    <property type="match status" value="1"/>
</dbReference>
<keyword evidence="2 4" id="KW-0863">Zinc-finger</keyword>
<keyword evidence="5" id="KW-0175">Coiled coil</keyword>
<reference evidence="7" key="1">
    <citation type="journal article" date="2010" name="Science">
        <title>Plasticity of animal genome architecture unmasked by rapid evolution of a pelagic tunicate.</title>
        <authorList>
            <person name="Denoeud F."/>
            <person name="Henriet S."/>
            <person name="Mungpakdee S."/>
            <person name="Aury J.M."/>
            <person name="Da Silva C."/>
            <person name="Brinkmann H."/>
            <person name="Mikhaleva J."/>
            <person name="Olsen L.C."/>
            <person name="Jubin C."/>
            <person name="Canestro C."/>
            <person name="Bouquet J.M."/>
            <person name="Danks G."/>
            <person name="Poulain J."/>
            <person name="Campsteijn C."/>
            <person name="Adamski M."/>
            <person name="Cross I."/>
            <person name="Yadetie F."/>
            <person name="Muffato M."/>
            <person name="Louis A."/>
            <person name="Butcher S."/>
            <person name="Tsagkogeorga G."/>
            <person name="Konrad A."/>
            <person name="Singh S."/>
            <person name="Jensen M.F."/>
            <person name="Cong E.H."/>
            <person name="Eikeseth-Otteraa H."/>
            <person name="Noel B."/>
            <person name="Anthouard V."/>
            <person name="Porcel B.M."/>
            <person name="Kachouri-Lafond R."/>
            <person name="Nishino A."/>
            <person name="Ugolini M."/>
            <person name="Chourrout P."/>
            <person name="Nishida H."/>
            <person name="Aasland R."/>
            <person name="Huzurbazar S."/>
            <person name="Westhof E."/>
            <person name="Delsuc F."/>
            <person name="Lehrach H."/>
            <person name="Reinhardt R."/>
            <person name="Weissenbach J."/>
            <person name="Roy S.W."/>
            <person name="Artiguenave F."/>
            <person name="Postlethwait J.H."/>
            <person name="Manak J.R."/>
            <person name="Thompson E.M."/>
            <person name="Jaillon O."/>
            <person name="Du Pasquier L."/>
            <person name="Boudinot P."/>
            <person name="Liberles D.A."/>
            <person name="Volff J.N."/>
            <person name="Philippe H."/>
            <person name="Lenhard B."/>
            <person name="Roest Crollius H."/>
            <person name="Wincker P."/>
            <person name="Chourrout D."/>
        </authorList>
    </citation>
    <scope>NUCLEOTIDE SEQUENCE [LARGE SCALE GENOMIC DNA]</scope>
</reference>
<dbReference type="InterPro" id="IPR001841">
    <property type="entry name" value="Znf_RING"/>
</dbReference>
<feature type="domain" description="RING-type" evidence="6">
    <location>
        <begin position="20"/>
        <end position="61"/>
    </location>
</feature>
<evidence type="ECO:0000313" key="8">
    <source>
        <dbReference type="Proteomes" id="UP000001307"/>
    </source>
</evidence>
<dbReference type="InParanoid" id="E4XUP8"/>
<proteinExistence type="predicted"/>
<accession>E4XUP8</accession>
<dbReference type="Gene3D" id="3.30.40.10">
    <property type="entry name" value="Zinc/RING finger domain, C3HC4 (zinc finger)"/>
    <property type="match status" value="1"/>
</dbReference>
<evidence type="ECO:0000313" key="7">
    <source>
        <dbReference type="EMBL" id="CBY13445.1"/>
    </source>
</evidence>
<dbReference type="PROSITE" id="PS50089">
    <property type="entry name" value="ZF_RING_2"/>
    <property type="match status" value="1"/>
</dbReference>
<keyword evidence="8" id="KW-1185">Reference proteome</keyword>
<dbReference type="Pfam" id="PF13923">
    <property type="entry name" value="zf-C3HC4_2"/>
    <property type="match status" value="1"/>
</dbReference>